<dbReference type="RefSeq" id="WP_345270047.1">
    <property type="nucleotide sequence ID" value="NZ_BAABHB010000011.1"/>
</dbReference>
<dbReference type="PROSITE" id="PS00609">
    <property type="entry name" value="GLYCOSYL_HYDROL_F32"/>
    <property type="match status" value="1"/>
</dbReference>
<dbReference type="InterPro" id="IPR013148">
    <property type="entry name" value="Glyco_hydro_32_N"/>
</dbReference>
<dbReference type="Pfam" id="PF00251">
    <property type="entry name" value="Glyco_hydro_32N"/>
    <property type="match status" value="1"/>
</dbReference>
<evidence type="ECO:0000256" key="4">
    <source>
        <dbReference type="RuleBase" id="RU362110"/>
    </source>
</evidence>
<dbReference type="InterPro" id="IPR013320">
    <property type="entry name" value="ConA-like_dom_sf"/>
</dbReference>
<dbReference type="InterPro" id="IPR018053">
    <property type="entry name" value="Glyco_hydro_32_AS"/>
</dbReference>
<dbReference type="GO" id="GO:0016787">
    <property type="term" value="F:hydrolase activity"/>
    <property type="evidence" value="ECO:0007669"/>
    <property type="project" value="UniProtKB-KW"/>
</dbReference>
<feature type="chain" id="PRO_5046689162" evidence="5">
    <location>
        <begin position="23"/>
        <end position="511"/>
    </location>
</feature>
<dbReference type="EMBL" id="BAABHB010000011">
    <property type="protein sequence ID" value="GAA4414017.1"/>
    <property type="molecule type" value="Genomic_DNA"/>
</dbReference>
<evidence type="ECO:0000256" key="1">
    <source>
        <dbReference type="ARBA" id="ARBA00009902"/>
    </source>
</evidence>
<dbReference type="InterPro" id="IPR001362">
    <property type="entry name" value="Glyco_hydro_32"/>
</dbReference>
<comment type="caution">
    <text evidence="8">The sequence shown here is derived from an EMBL/GenBank/DDBJ whole genome shotgun (WGS) entry which is preliminary data.</text>
</comment>
<protein>
    <submittedName>
        <fullName evidence="8">Glycoside hydrolase family 32 protein</fullName>
    </submittedName>
</protein>
<dbReference type="Pfam" id="PF08244">
    <property type="entry name" value="Glyco_hydro_32C"/>
    <property type="match status" value="1"/>
</dbReference>
<evidence type="ECO:0000259" key="6">
    <source>
        <dbReference type="Pfam" id="PF00251"/>
    </source>
</evidence>
<name>A0ABP8KRZ3_9BACT</name>
<dbReference type="Gene3D" id="2.60.120.560">
    <property type="entry name" value="Exo-inulinase, domain 1"/>
    <property type="match status" value="1"/>
</dbReference>
<dbReference type="CDD" id="cd18622">
    <property type="entry name" value="GH32_Inu-like"/>
    <property type="match status" value="1"/>
</dbReference>
<feature type="domain" description="Glycosyl hydrolase family 32 N-terminal" evidence="6">
    <location>
        <begin position="38"/>
        <end position="344"/>
    </location>
</feature>
<dbReference type="InterPro" id="IPR023296">
    <property type="entry name" value="Glyco_hydro_beta-prop_sf"/>
</dbReference>
<organism evidence="8 9">
    <name type="scientific">Nibrella viscosa</name>
    <dbReference type="NCBI Taxonomy" id="1084524"/>
    <lineage>
        <taxon>Bacteria</taxon>
        <taxon>Pseudomonadati</taxon>
        <taxon>Bacteroidota</taxon>
        <taxon>Cytophagia</taxon>
        <taxon>Cytophagales</taxon>
        <taxon>Spirosomataceae</taxon>
        <taxon>Nibrella</taxon>
    </lineage>
</organism>
<proteinExistence type="inferred from homology"/>
<evidence type="ECO:0000313" key="9">
    <source>
        <dbReference type="Proteomes" id="UP001500936"/>
    </source>
</evidence>
<evidence type="ECO:0000256" key="3">
    <source>
        <dbReference type="ARBA" id="ARBA00023295"/>
    </source>
</evidence>
<comment type="similarity">
    <text evidence="1 4">Belongs to the glycosyl hydrolase 32 family.</text>
</comment>
<feature type="signal peptide" evidence="5">
    <location>
        <begin position="1"/>
        <end position="22"/>
    </location>
</feature>
<keyword evidence="3 4" id="KW-0326">Glycosidase</keyword>
<dbReference type="SMART" id="SM00640">
    <property type="entry name" value="Glyco_32"/>
    <property type="match status" value="1"/>
</dbReference>
<evidence type="ECO:0000259" key="7">
    <source>
        <dbReference type="Pfam" id="PF08244"/>
    </source>
</evidence>
<accession>A0ABP8KRZ3</accession>
<evidence type="ECO:0000256" key="5">
    <source>
        <dbReference type="SAM" id="SignalP"/>
    </source>
</evidence>
<dbReference type="PANTHER" id="PTHR42800:SF1">
    <property type="entry name" value="EXOINULINASE INUD (AFU_ORTHOLOGUE AFUA_5G00480)"/>
    <property type="match status" value="1"/>
</dbReference>
<dbReference type="PANTHER" id="PTHR42800">
    <property type="entry name" value="EXOINULINASE INUD (AFU_ORTHOLOGUE AFUA_5G00480)"/>
    <property type="match status" value="1"/>
</dbReference>
<evidence type="ECO:0000256" key="2">
    <source>
        <dbReference type="ARBA" id="ARBA00022801"/>
    </source>
</evidence>
<feature type="domain" description="Glycosyl hydrolase family 32 C-terminal" evidence="7">
    <location>
        <begin position="351"/>
        <end position="500"/>
    </location>
</feature>
<dbReference type="SUPFAM" id="SSF49899">
    <property type="entry name" value="Concanavalin A-like lectins/glucanases"/>
    <property type="match status" value="1"/>
</dbReference>
<gene>
    <name evidence="8" type="ORF">GCM10023187_42930</name>
</gene>
<dbReference type="InterPro" id="IPR013189">
    <property type="entry name" value="Glyco_hydro_32_C"/>
</dbReference>
<dbReference type="SUPFAM" id="SSF75005">
    <property type="entry name" value="Arabinanase/levansucrase/invertase"/>
    <property type="match status" value="1"/>
</dbReference>
<keyword evidence="2 4" id="KW-0378">Hydrolase</keyword>
<sequence>MKKLIVSLVLLATLGATTYSQSQQQAPATQEPHRPQYHFSPKAHWMNDPNGMVYYNGTYHLFFQHYPNGTTWGPMHWGHATSKDMVHWQEQPIALYPDSLGMIFSGSAVVDVNNTSGFGKNGQVPLVAIFTHHNPELEKKKTGTHQYQSLAYSLDEGKTWIKYAGNPVLPNPGITDFRDPKVRWYEPQKKWIMTLATKDRVTFFSSPDLKNWAKESEFGQEVGAHGGVWECPDLFPLTHNGRQAWVLLVSINPGGPNGGSATQYFVGDFDGKTFKPYSTKTKWMDYGTDNYAGVTFANTGNRVVLIGWMSNWQYANVVPTSSWRSATTVPRELGLTAVNKELVLTSTPVKELDALNGKTTSLNNVAVKGQYDLTAKTGGTATLFKLTLSAPATNDFSIVLANEQGNELVIGYDKGGNVYYIDRAKAGKTDFEKGFGKRHTAPRLSSDSKISITLLADVASVELFADNGLTVMTDIFFPEKNMTNVFIKSVTGISVSNLTYTPLNPSMNAGL</sequence>
<dbReference type="Gene3D" id="2.115.10.20">
    <property type="entry name" value="Glycosyl hydrolase domain, family 43"/>
    <property type="match status" value="1"/>
</dbReference>
<evidence type="ECO:0000313" key="8">
    <source>
        <dbReference type="EMBL" id="GAA4414017.1"/>
    </source>
</evidence>
<keyword evidence="5" id="KW-0732">Signal</keyword>
<reference evidence="9" key="1">
    <citation type="journal article" date="2019" name="Int. J. Syst. Evol. Microbiol.">
        <title>The Global Catalogue of Microorganisms (GCM) 10K type strain sequencing project: providing services to taxonomists for standard genome sequencing and annotation.</title>
        <authorList>
            <consortium name="The Broad Institute Genomics Platform"/>
            <consortium name="The Broad Institute Genome Sequencing Center for Infectious Disease"/>
            <person name="Wu L."/>
            <person name="Ma J."/>
        </authorList>
    </citation>
    <scope>NUCLEOTIDE SEQUENCE [LARGE SCALE GENOMIC DNA]</scope>
    <source>
        <strain evidence="9">JCM 17925</strain>
    </source>
</reference>
<keyword evidence="9" id="KW-1185">Reference proteome</keyword>
<dbReference type="Proteomes" id="UP001500936">
    <property type="component" value="Unassembled WGS sequence"/>
</dbReference>